<dbReference type="GeneID" id="28739058"/>
<dbReference type="PANTHER" id="PTHR47829">
    <property type="entry name" value="HYDROLASE, PUTATIVE (AFU_ORTHOLOGUE AFUA_1G12880)-RELATED"/>
    <property type="match status" value="1"/>
</dbReference>
<dbReference type="Proteomes" id="UP000038010">
    <property type="component" value="Unassembled WGS sequence"/>
</dbReference>
<dbReference type="STRING" id="1664694.A0A0N1HER3"/>
<dbReference type="PANTHER" id="PTHR47829:SF1">
    <property type="entry name" value="HAD FAMILY PHOSPHATASE"/>
    <property type="match status" value="1"/>
</dbReference>
<dbReference type="InterPro" id="IPR023214">
    <property type="entry name" value="HAD_sf"/>
</dbReference>
<dbReference type="OrthoDB" id="1694274at2759"/>
<dbReference type="CDD" id="cd02603">
    <property type="entry name" value="HAD_sEH-N_like"/>
    <property type="match status" value="1"/>
</dbReference>
<evidence type="ECO:0000313" key="2">
    <source>
        <dbReference type="Proteomes" id="UP000038010"/>
    </source>
</evidence>
<reference evidence="1 2" key="1">
    <citation type="submission" date="2015-06" db="EMBL/GenBank/DDBJ databases">
        <title>Draft genome of the ant-associated black yeast Phialophora attae CBS 131958.</title>
        <authorList>
            <person name="Moreno L.F."/>
            <person name="Stielow B.J."/>
            <person name="de Hoog S."/>
            <person name="Vicente V.A."/>
            <person name="Weiss V.A."/>
            <person name="de Vries M."/>
            <person name="Cruz L.M."/>
            <person name="Souza E.M."/>
        </authorList>
    </citation>
    <scope>NUCLEOTIDE SEQUENCE [LARGE SCALE GENOMIC DNA]</scope>
    <source>
        <strain evidence="1 2">CBS 131958</strain>
    </source>
</reference>
<organism evidence="1 2">
    <name type="scientific">Cyphellophora attinorum</name>
    <dbReference type="NCBI Taxonomy" id="1664694"/>
    <lineage>
        <taxon>Eukaryota</taxon>
        <taxon>Fungi</taxon>
        <taxon>Dikarya</taxon>
        <taxon>Ascomycota</taxon>
        <taxon>Pezizomycotina</taxon>
        <taxon>Eurotiomycetes</taxon>
        <taxon>Chaetothyriomycetidae</taxon>
        <taxon>Chaetothyriales</taxon>
        <taxon>Cyphellophoraceae</taxon>
        <taxon>Cyphellophora</taxon>
    </lineage>
</organism>
<dbReference type="AlphaFoldDB" id="A0A0N1HER3"/>
<sequence>MPSQRPRVLLFDIGGVCVVSPFQAILDYEKEQNIPVGYINFGIRELTPHGSWHKLERGEIKNDEHFMKAWKADLERRDIWAKFHKERLNTTSEPKEIPNIDTEKLYWTMMSTARVNDPYMYPALKKLKASGQFHLAAMSNTTVFPDGHEFNNRTGDDDVRDVFEIFVSSAHIGMRKPNRDIYDYTLGQIRDRWGSDIQPEDIVFVDDIGENLKTGKKVGFQTIRVFLGKTKDAVKQLEEKTGLQLLEEPAKARL</sequence>
<proteinExistence type="predicted"/>
<dbReference type="InterPro" id="IPR023198">
    <property type="entry name" value="PGP-like_dom2"/>
</dbReference>
<dbReference type="Gene3D" id="3.40.50.1000">
    <property type="entry name" value="HAD superfamily/HAD-like"/>
    <property type="match status" value="1"/>
</dbReference>
<accession>A0A0N1HER3</accession>
<name>A0A0N1HER3_9EURO</name>
<dbReference type="SFLD" id="SFLDG01129">
    <property type="entry name" value="C1.5:_HAD__Beta-PGM__Phosphata"/>
    <property type="match status" value="1"/>
</dbReference>
<dbReference type="EMBL" id="LFJN01000005">
    <property type="protein sequence ID" value="KPI43566.1"/>
    <property type="molecule type" value="Genomic_DNA"/>
</dbReference>
<keyword evidence="2" id="KW-1185">Reference proteome</keyword>
<protein>
    <submittedName>
        <fullName evidence="1">Acyl-CoA dehydrogenase family member 10</fullName>
    </submittedName>
</protein>
<dbReference type="VEuPathDB" id="FungiDB:AB675_6855"/>
<dbReference type="Pfam" id="PF00702">
    <property type="entry name" value="Hydrolase"/>
    <property type="match status" value="1"/>
</dbReference>
<gene>
    <name evidence="1" type="ORF">AB675_6855</name>
</gene>
<dbReference type="SUPFAM" id="SSF56784">
    <property type="entry name" value="HAD-like"/>
    <property type="match status" value="1"/>
</dbReference>
<evidence type="ECO:0000313" key="1">
    <source>
        <dbReference type="EMBL" id="KPI43566.1"/>
    </source>
</evidence>
<comment type="caution">
    <text evidence="1">The sequence shown here is derived from an EMBL/GenBank/DDBJ whole genome shotgun (WGS) entry which is preliminary data.</text>
</comment>
<dbReference type="InterPro" id="IPR052898">
    <property type="entry name" value="ACAD10-like"/>
</dbReference>
<dbReference type="RefSeq" id="XP_018003529.1">
    <property type="nucleotide sequence ID" value="XM_018147178.1"/>
</dbReference>
<dbReference type="Gene3D" id="1.10.150.240">
    <property type="entry name" value="Putative phosphatase, domain 2"/>
    <property type="match status" value="1"/>
</dbReference>
<dbReference type="SFLD" id="SFLDS00003">
    <property type="entry name" value="Haloacid_Dehalogenase"/>
    <property type="match status" value="1"/>
</dbReference>
<dbReference type="InterPro" id="IPR036412">
    <property type="entry name" value="HAD-like_sf"/>
</dbReference>